<feature type="compositionally biased region" description="Polar residues" evidence="7">
    <location>
        <begin position="366"/>
        <end position="378"/>
    </location>
</feature>
<name>A0AAV3QY15_LITER</name>
<dbReference type="GO" id="GO:0005789">
    <property type="term" value="C:endoplasmic reticulum membrane"/>
    <property type="evidence" value="ECO:0007669"/>
    <property type="project" value="UniProtKB-SubCell"/>
</dbReference>
<evidence type="ECO:0000259" key="8">
    <source>
        <dbReference type="PROSITE" id="PS50845"/>
    </source>
</evidence>
<evidence type="ECO:0000313" key="9">
    <source>
        <dbReference type="EMBL" id="GAA0168106.1"/>
    </source>
</evidence>
<evidence type="ECO:0000256" key="1">
    <source>
        <dbReference type="ARBA" id="ARBA00004477"/>
    </source>
</evidence>
<evidence type="ECO:0000256" key="7">
    <source>
        <dbReference type="SAM" id="MobiDB-lite"/>
    </source>
</evidence>
<evidence type="ECO:0000256" key="2">
    <source>
        <dbReference type="ARBA" id="ARBA00022692"/>
    </source>
</evidence>
<feature type="transmembrane region" description="Helical" evidence="6">
    <location>
        <begin position="532"/>
        <end position="552"/>
    </location>
</feature>
<dbReference type="Proteomes" id="UP001454036">
    <property type="component" value="Unassembled WGS sequence"/>
</dbReference>
<sequence>MNRKLTNGVVAGSVWESRMKIDEFKGGIMVFKSDETLDDSNSNSSPTEETIITNDNGISSATSVTTREQQIMDKRVNFKPKQSPPTLSAKRRTWKSDSIDVNQIHMAKKRSEMSKNVDEQCRELSVSSDGIKKSPIQLKKARSDANKELSASVDAIERTPFQRMKTRSVSQKGLIESSNSIEKTSVQLRKLKSESCKGSDDSSDGKFKNTLQMVRAKSVSSNDLDEKCKSSMVSSDQTVPSSFESRKLKLEKNYGIKRTVSDENFKDFGVCEEKLITSTLVKSEMINDHSLNDDEDWENVVEEEVDEEIKDEVENKSIVVRDMSISDKKPKMMVIEEKKHHQSNERTLSVSSVIVKKPQHTILRSVSDHPTTTKTQSIPKPEELQRDSQSHSRLDSFVDLIMWRDVSKSAFIFGVGTFVIISSSYTHDIKISVISVLSYISLVYLAAIFLFRSFINRGARDNYSTNKEHVVGEEEAIWLIKLILPYVNEFLLNIRALFSGDPSTTMKLAVLLFVLARCGSSITIWKMAKLGFFGVFIVPKVCSSYSSQITAFGKFWIRRFQDAWESCSHKKAVAFGVFTLVWNLSSIVARIWAVFMLFVAFKYYQQSLMGGECRGEETSLIDEENCWKGQLERQRKERRSMIMETRKQKKSL</sequence>
<evidence type="ECO:0000256" key="5">
    <source>
        <dbReference type="ARBA" id="ARBA00023136"/>
    </source>
</evidence>
<feature type="region of interest" description="Disordered" evidence="7">
    <location>
        <begin position="35"/>
        <end position="58"/>
    </location>
</feature>
<organism evidence="9 10">
    <name type="scientific">Lithospermum erythrorhizon</name>
    <name type="common">Purple gromwell</name>
    <name type="synonym">Lithospermum officinale var. erythrorhizon</name>
    <dbReference type="NCBI Taxonomy" id="34254"/>
    <lineage>
        <taxon>Eukaryota</taxon>
        <taxon>Viridiplantae</taxon>
        <taxon>Streptophyta</taxon>
        <taxon>Embryophyta</taxon>
        <taxon>Tracheophyta</taxon>
        <taxon>Spermatophyta</taxon>
        <taxon>Magnoliopsida</taxon>
        <taxon>eudicotyledons</taxon>
        <taxon>Gunneridae</taxon>
        <taxon>Pentapetalae</taxon>
        <taxon>asterids</taxon>
        <taxon>lamiids</taxon>
        <taxon>Boraginales</taxon>
        <taxon>Boraginaceae</taxon>
        <taxon>Boraginoideae</taxon>
        <taxon>Lithospermeae</taxon>
        <taxon>Lithospermum</taxon>
    </lineage>
</organism>
<feature type="compositionally biased region" description="Basic and acidic residues" evidence="7">
    <location>
        <begin position="380"/>
        <end position="390"/>
    </location>
</feature>
<evidence type="ECO:0000256" key="4">
    <source>
        <dbReference type="ARBA" id="ARBA00022989"/>
    </source>
</evidence>
<reference evidence="9 10" key="1">
    <citation type="submission" date="2024-01" db="EMBL/GenBank/DDBJ databases">
        <title>The complete chloroplast genome sequence of Lithospermum erythrorhizon: insights into the phylogenetic relationship among Boraginaceae species and the maternal lineages of purple gromwells.</title>
        <authorList>
            <person name="Okada T."/>
            <person name="Watanabe K."/>
        </authorList>
    </citation>
    <scope>NUCLEOTIDE SEQUENCE [LARGE SCALE GENOMIC DNA]</scope>
</reference>
<feature type="domain" description="Reticulon" evidence="8">
    <location>
        <begin position="397"/>
        <end position="549"/>
    </location>
</feature>
<feature type="transmembrane region" description="Helical" evidence="6">
    <location>
        <begin position="504"/>
        <end position="525"/>
    </location>
</feature>
<dbReference type="PANTHER" id="PTHR46626">
    <property type="entry name" value="RETICULON-LIKE PROTEIN B17"/>
    <property type="match status" value="1"/>
</dbReference>
<proteinExistence type="predicted"/>
<dbReference type="Pfam" id="PF02453">
    <property type="entry name" value="Reticulon"/>
    <property type="match status" value="1"/>
</dbReference>
<accession>A0AAV3QY15</accession>
<dbReference type="InterPro" id="IPR003388">
    <property type="entry name" value="Reticulon"/>
</dbReference>
<feature type="transmembrane region" description="Helical" evidence="6">
    <location>
        <begin position="410"/>
        <end position="427"/>
    </location>
</feature>
<feature type="compositionally biased region" description="Polar residues" evidence="7">
    <location>
        <begin position="39"/>
        <end position="58"/>
    </location>
</feature>
<comment type="subcellular location">
    <subcellularLocation>
        <location evidence="1 6">Endoplasmic reticulum membrane</location>
        <topology evidence="1 6">Multi-pass membrane protein</topology>
    </subcellularLocation>
</comment>
<evidence type="ECO:0000313" key="10">
    <source>
        <dbReference type="Proteomes" id="UP001454036"/>
    </source>
</evidence>
<protein>
    <recommendedName>
        <fullName evidence="6">Reticulon-like protein</fullName>
    </recommendedName>
</protein>
<evidence type="ECO:0000256" key="3">
    <source>
        <dbReference type="ARBA" id="ARBA00022824"/>
    </source>
</evidence>
<dbReference type="InterPro" id="IPR044647">
    <property type="entry name" value="RTNLB17/18/21"/>
</dbReference>
<keyword evidence="5 6" id="KW-0472">Membrane</keyword>
<dbReference type="PANTHER" id="PTHR46626:SF1">
    <property type="entry name" value="RETICULON-LIKE PROTEIN B21"/>
    <property type="match status" value="1"/>
</dbReference>
<feature type="region of interest" description="Disordered" evidence="7">
    <location>
        <begin position="366"/>
        <end position="390"/>
    </location>
</feature>
<feature type="transmembrane region" description="Helical" evidence="6">
    <location>
        <begin position="572"/>
        <end position="601"/>
    </location>
</feature>
<comment type="caution">
    <text evidence="9">The sequence shown here is derived from an EMBL/GenBank/DDBJ whole genome shotgun (WGS) entry which is preliminary data.</text>
</comment>
<dbReference type="EMBL" id="BAABME010006351">
    <property type="protein sequence ID" value="GAA0168106.1"/>
    <property type="molecule type" value="Genomic_DNA"/>
</dbReference>
<gene>
    <name evidence="9" type="ORF">LIER_22901</name>
</gene>
<feature type="transmembrane region" description="Helical" evidence="6">
    <location>
        <begin position="433"/>
        <end position="455"/>
    </location>
</feature>
<comment type="caution">
    <text evidence="6">Lacks conserved residue(s) required for the propagation of feature annotation.</text>
</comment>
<keyword evidence="3 6" id="KW-0256">Endoplasmic reticulum</keyword>
<dbReference type="PROSITE" id="PS50845">
    <property type="entry name" value="RETICULON"/>
    <property type="match status" value="1"/>
</dbReference>
<dbReference type="AlphaFoldDB" id="A0AAV3QY15"/>
<keyword evidence="2 6" id="KW-0812">Transmembrane</keyword>
<keyword evidence="4 6" id="KW-1133">Transmembrane helix</keyword>
<evidence type="ECO:0000256" key="6">
    <source>
        <dbReference type="RuleBase" id="RU363132"/>
    </source>
</evidence>
<keyword evidence="10" id="KW-1185">Reference proteome</keyword>